<name>A0A3B0WXW1_9ZZZZ</name>
<evidence type="ECO:0008006" key="2">
    <source>
        <dbReference type="Google" id="ProtNLM"/>
    </source>
</evidence>
<sequence length="181" mass="20765">MNIFILNTGRCGSTTFIKACQHITNYTSTHESLSTCTGKLRLSYPINHIEADNRLSWFLGRLDEKYPGAFYVHLTRNPRDTIKSFSKRENFGIIKAYKEGILLGGEDNQSSHDIAADYIHTVESNINYFLKDKTDKMYFKLETAVDDFKVFWKTISAEGNLNAALAEWSINYNKSTNKIEK</sequence>
<gene>
    <name evidence="1" type="ORF">MNBD_GAMMA07-1630</name>
</gene>
<protein>
    <recommendedName>
        <fullName evidence="2">Sulfotransferase family protein</fullName>
    </recommendedName>
</protein>
<accession>A0A3B0WXW1</accession>
<proteinExistence type="predicted"/>
<dbReference type="InterPro" id="IPR027417">
    <property type="entry name" value="P-loop_NTPase"/>
</dbReference>
<evidence type="ECO:0000313" key="1">
    <source>
        <dbReference type="EMBL" id="VAW56082.1"/>
    </source>
</evidence>
<dbReference type="SUPFAM" id="SSF52540">
    <property type="entry name" value="P-loop containing nucleoside triphosphate hydrolases"/>
    <property type="match status" value="1"/>
</dbReference>
<dbReference type="EMBL" id="UOFF01000175">
    <property type="protein sequence ID" value="VAW56082.1"/>
    <property type="molecule type" value="Genomic_DNA"/>
</dbReference>
<reference evidence="1" key="1">
    <citation type="submission" date="2018-06" db="EMBL/GenBank/DDBJ databases">
        <authorList>
            <person name="Zhirakovskaya E."/>
        </authorList>
    </citation>
    <scope>NUCLEOTIDE SEQUENCE</scope>
</reference>
<organism evidence="1">
    <name type="scientific">hydrothermal vent metagenome</name>
    <dbReference type="NCBI Taxonomy" id="652676"/>
    <lineage>
        <taxon>unclassified sequences</taxon>
        <taxon>metagenomes</taxon>
        <taxon>ecological metagenomes</taxon>
    </lineage>
</organism>
<dbReference type="Gene3D" id="3.40.50.300">
    <property type="entry name" value="P-loop containing nucleotide triphosphate hydrolases"/>
    <property type="match status" value="1"/>
</dbReference>
<dbReference type="AlphaFoldDB" id="A0A3B0WXW1"/>